<feature type="signal peptide" evidence="6">
    <location>
        <begin position="1"/>
        <end position="24"/>
    </location>
</feature>
<keyword evidence="5" id="KW-0325">Glycoprotein</keyword>
<sequence>MKLFIYCGLLVFLVLSFTVCGVLTDSANELIVDLVTPKGQISGHTLQSYNGNEYYAFQEIPYAAPPVGDLRYQLPQSHPGWTGVLNCTNNTKVCPQPQSTYLDQDEDCLFANVYTPVKPGSNILLPVYVWIHGGGYAVWDGGFQRYNPSYLIDHNIVIVTFNYRLGALGFLATDDCVIPGNLGLKDQNFLLKWVSENIHLFGGDSSKVTIGGESAGASAVADHILSKMSTGLFRGAIQESGSAINYFNFVPSPSVYAYKLAQVIDNSINPQTTNTSVLLDFLKKAEIGDLVAASLKVPAVATGGMLVSDLVWAPTMENSCTAEPFLSKPMHEAFIKGDFNRVPLLTGFCSEEMLYFSPPSLTTIAFKVPTWEAFNKLAENLDNNIEDIAHVELDVVHSKRAKVSEEIRRLYTDSSFADDPYAYIRISSDLYLIQGIVRQAEIASKFIPVYMYEFDYAADNTFPFPGAQHTEELRYMWGNVEDLPFNNTFQPIMKERMCTLWSNFITYQDPTPSRDRKLLHLKWPTVKPNSTNYVSINKKFRTYSNPRRYNHIKSILLKYLQNPKIVY</sequence>
<keyword evidence="2" id="KW-0719">Serine esterase</keyword>
<dbReference type="EC" id="3.1.1.-" evidence="6"/>
<dbReference type="PANTHER" id="PTHR11559">
    <property type="entry name" value="CARBOXYLESTERASE"/>
    <property type="match status" value="1"/>
</dbReference>
<dbReference type="Pfam" id="PF00135">
    <property type="entry name" value="COesterase"/>
    <property type="match status" value="1"/>
</dbReference>
<dbReference type="InterPro" id="IPR029058">
    <property type="entry name" value="AB_hydrolase_fold"/>
</dbReference>
<evidence type="ECO:0000256" key="6">
    <source>
        <dbReference type="RuleBase" id="RU361235"/>
    </source>
</evidence>
<comment type="similarity">
    <text evidence="1 6">Belongs to the type-B carboxylesterase/lipase family.</text>
</comment>
<feature type="domain" description="Carboxylesterase type B" evidence="7">
    <location>
        <begin position="36"/>
        <end position="542"/>
    </location>
</feature>
<keyword evidence="4" id="KW-1015">Disulfide bond</keyword>
<evidence type="ECO:0000256" key="3">
    <source>
        <dbReference type="ARBA" id="ARBA00022801"/>
    </source>
</evidence>
<evidence type="ECO:0000256" key="2">
    <source>
        <dbReference type="ARBA" id="ARBA00022487"/>
    </source>
</evidence>
<evidence type="ECO:0000256" key="5">
    <source>
        <dbReference type="ARBA" id="ARBA00023180"/>
    </source>
</evidence>
<dbReference type="EnsemblMetazoa" id="XM_050657410.1">
    <property type="protein sequence ID" value="XP_050513367.1"/>
    <property type="gene ID" value="LOC126889285"/>
</dbReference>
<feature type="chain" id="PRO_5045010679" description="Carboxylic ester hydrolase" evidence="6">
    <location>
        <begin position="25"/>
        <end position="567"/>
    </location>
</feature>
<dbReference type="PROSITE" id="PS00122">
    <property type="entry name" value="CARBOXYLESTERASE_B_1"/>
    <property type="match status" value="1"/>
</dbReference>
<reference evidence="8" key="1">
    <citation type="submission" date="2025-05" db="UniProtKB">
        <authorList>
            <consortium name="EnsemblMetazoa"/>
        </authorList>
    </citation>
    <scope>IDENTIFICATION</scope>
</reference>
<keyword evidence="6" id="KW-0732">Signal</keyword>
<organism evidence="8 9">
    <name type="scientific">Diabrotica virgifera virgifera</name>
    <name type="common">western corn rootworm</name>
    <dbReference type="NCBI Taxonomy" id="50390"/>
    <lineage>
        <taxon>Eukaryota</taxon>
        <taxon>Metazoa</taxon>
        <taxon>Ecdysozoa</taxon>
        <taxon>Arthropoda</taxon>
        <taxon>Hexapoda</taxon>
        <taxon>Insecta</taxon>
        <taxon>Pterygota</taxon>
        <taxon>Neoptera</taxon>
        <taxon>Endopterygota</taxon>
        <taxon>Coleoptera</taxon>
        <taxon>Polyphaga</taxon>
        <taxon>Cucujiformia</taxon>
        <taxon>Chrysomeloidea</taxon>
        <taxon>Chrysomelidae</taxon>
        <taxon>Galerucinae</taxon>
        <taxon>Diabroticina</taxon>
        <taxon>Diabroticites</taxon>
        <taxon>Diabrotica</taxon>
    </lineage>
</organism>
<evidence type="ECO:0000313" key="8">
    <source>
        <dbReference type="EnsemblMetazoa" id="XP_050513367.1"/>
    </source>
</evidence>
<dbReference type="RefSeq" id="XP_050513367.1">
    <property type="nucleotide sequence ID" value="XM_050657410.1"/>
</dbReference>
<keyword evidence="3 6" id="KW-0378">Hydrolase</keyword>
<keyword evidence="9" id="KW-1185">Reference proteome</keyword>
<dbReference type="InterPro" id="IPR050309">
    <property type="entry name" value="Type-B_Carboxylest/Lipase"/>
</dbReference>
<evidence type="ECO:0000256" key="4">
    <source>
        <dbReference type="ARBA" id="ARBA00023157"/>
    </source>
</evidence>
<dbReference type="GeneID" id="126889285"/>
<evidence type="ECO:0000259" key="7">
    <source>
        <dbReference type="Pfam" id="PF00135"/>
    </source>
</evidence>
<name>A0ABM5KT53_DIAVI</name>
<dbReference type="InterPro" id="IPR019826">
    <property type="entry name" value="Carboxylesterase_B_AS"/>
</dbReference>
<accession>A0ABM5KT53</accession>
<dbReference type="Proteomes" id="UP001652700">
    <property type="component" value="Unplaced"/>
</dbReference>
<dbReference type="InterPro" id="IPR002018">
    <property type="entry name" value="CarbesteraseB"/>
</dbReference>
<evidence type="ECO:0000256" key="1">
    <source>
        <dbReference type="ARBA" id="ARBA00005964"/>
    </source>
</evidence>
<evidence type="ECO:0000313" key="9">
    <source>
        <dbReference type="Proteomes" id="UP001652700"/>
    </source>
</evidence>
<dbReference type="SUPFAM" id="SSF53474">
    <property type="entry name" value="alpha/beta-Hydrolases"/>
    <property type="match status" value="1"/>
</dbReference>
<proteinExistence type="inferred from homology"/>
<protein>
    <recommendedName>
        <fullName evidence="6">Carboxylic ester hydrolase</fullName>
        <ecNumber evidence="6">3.1.1.-</ecNumber>
    </recommendedName>
</protein>
<dbReference type="Gene3D" id="3.40.50.1820">
    <property type="entry name" value="alpha/beta hydrolase"/>
    <property type="match status" value="1"/>
</dbReference>